<dbReference type="PANTHER" id="PTHR11178">
    <property type="entry name" value="IRON-SULFUR CLUSTER SCAFFOLD PROTEIN NFU-RELATED"/>
    <property type="match status" value="1"/>
</dbReference>
<dbReference type="GO" id="GO:0005506">
    <property type="term" value="F:iron ion binding"/>
    <property type="evidence" value="ECO:0007669"/>
    <property type="project" value="InterPro"/>
</dbReference>
<dbReference type="AlphaFoldDB" id="A0A317E2P0"/>
<dbReference type="InterPro" id="IPR036498">
    <property type="entry name" value="Nfu/NifU_N_sf"/>
</dbReference>
<dbReference type="SUPFAM" id="SSF110836">
    <property type="entry name" value="Hypothetical protein SAV1430"/>
    <property type="match status" value="1"/>
</dbReference>
<dbReference type="OrthoDB" id="9796965at2"/>
<comment type="similarity">
    <text evidence="1">Belongs to the NifU family.</text>
</comment>
<dbReference type="InterPro" id="IPR014824">
    <property type="entry name" value="Nfu/NifU_N"/>
</dbReference>
<dbReference type="Pfam" id="PF01106">
    <property type="entry name" value="NifU"/>
    <property type="match status" value="1"/>
</dbReference>
<dbReference type="Proteomes" id="UP000246077">
    <property type="component" value="Unassembled WGS sequence"/>
</dbReference>
<dbReference type="PANTHER" id="PTHR11178:SF1">
    <property type="entry name" value="NFU1 IRON-SULFUR CLUSTER SCAFFOLD HOMOLOG, MITOCHONDRIAL"/>
    <property type="match status" value="1"/>
</dbReference>
<dbReference type="Gene3D" id="3.30.300.130">
    <property type="entry name" value="Fe-S cluster assembly (FSCA)"/>
    <property type="match status" value="1"/>
</dbReference>
<feature type="domain" description="Scaffold protein Nfu/NifU N-terminal" evidence="2">
    <location>
        <begin position="3"/>
        <end position="88"/>
    </location>
</feature>
<evidence type="ECO:0000259" key="2">
    <source>
        <dbReference type="SMART" id="SM00932"/>
    </source>
</evidence>
<dbReference type="GO" id="GO:0051536">
    <property type="term" value="F:iron-sulfur cluster binding"/>
    <property type="evidence" value="ECO:0007669"/>
    <property type="project" value="InterPro"/>
</dbReference>
<accession>A0A317E2P0</accession>
<dbReference type="SUPFAM" id="SSF117916">
    <property type="entry name" value="Fe-S cluster assembly (FSCA) domain-like"/>
    <property type="match status" value="1"/>
</dbReference>
<keyword evidence="4" id="KW-1185">Reference proteome</keyword>
<dbReference type="PIRSF" id="PIRSF036773">
    <property type="entry name" value="HIRIP5"/>
    <property type="match status" value="1"/>
</dbReference>
<dbReference type="InterPro" id="IPR035433">
    <property type="entry name" value="NFU1-like"/>
</dbReference>
<name>A0A317E2P0_9PROT</name>
<evidence type="ECO:0000256" key="1">
    <source>
        <dbReference type="ARBA" id="ARBA00006420"/>
    </source>
</evidence>
<dbReference type="SMART" id="SM00932">
    <property type="entry name" value="Nfu_N"/>
    <property type="match status" value="1"/>
</dbReference>
<comment type="caution">
    <text evidence="3">The sequence shown here is derived from an EMBL/GenBank/DDBJ whole genome shotgun (WGS) entry which is preliminary data.</text>
</comment>
<dbReference type="Gene3D" id="3.30.1370.70">
    <property type="entry name" value="Scaffold protein Nfu/NifU, N-terminal domain"/>
    <property type="match status" value="1"/>
</dbReference>
<reference evidence="4" key="1">
    <citation type="submission" date="2018-05" db="EMBL/GenBank/DDBJ databases">
        <title>Zavarzinia sp. HR-AS.</title>
        <authorList>
            <person name="Lee Y."/>
            <person name="Jeon C.O."/>
        </authorList>
    </citation>
    <scope>NUCLEOTIDE SEQUENCE [LARGE SCALE GENOMIC DNA]</scope>
    <source>
        <strain evidence="4">DSM 1231</strain>
    </source>
</reference>
<dbReference type="InterPro" id="IPR001075">
    <property type="entry name" value="NIF_FeS_clus_asmbl_NifU_C"/>
</dbReference>
<organism evidence="3 4">
    <name type="scientific">Zavarzinia compransoris</name>
    <dbReference type="NCBI Taxonomy" id="1264899"/>
    <lineage>
        <taxon>Bacteria</taxon>
        <taxon>Pseudomonadati</taxon>
        <taxon>Pseudomonadota</taxon>
        <taxon>Alphaproteobacteria</taxon>
        <taxon>Rhodospirillales</taxon>
        <taxon>Zavarziniaceae</taxon>
        <taxon>Zavarzinia</taxon>
    </lineage>
</organism>
<dbReference type="FunFam" id="3.30.1370.70:FF:000001">
    <property type="entry name" value="NifU-like protein 4, mitochondrial"/>
    <property type="match status" value="1"/>
</dbReference>
<sequence>MFIQTEATPNPATLKFLPGRDVMTAGTVNFPNAEAAARSPLATRLFAVEGVTGVFFGADFVTVTKDDASWDSLKPAILGAIVEHFASGEPILAEAAAAPVEAAASGPHAEVIEQIKELLETRVRPAVAQDGGDITFHDFDDGVVYLHMQGSCAGCPSSTATLKSGIENMLRHYIPEVTEVRAV</sequence>
<proteinExistence type="inferred from homology"/>
<gene>
    <name evidence="3" type="ORF">DKG75_12885</name>
</gene>
<dbReference type="InterPro" id="IPR034904">
    <property type="entry name" value="FSCA_dom_sf"/>
</dbReference>
<protein>
    <submittedName>
        <fullName evidence="3">NifU family protein</fullName>
    </submittedName>
</protein>
<dbReference type="EMBL" id="QGLF01000003">
    <property type="protein sequence ID" value="PWR20881.1"/>
    <property type="molecule type" value="Genomic_DNA"/>
</dbReference>
<dbReference type="GO" id="GO:0016226">
    <property type="term" value="P:iron-sulfur cluster assembly"/>
    <property type="evidence" value="ECO:0007669"/>
    <property type="project" value="InterPro"/>
</dbReference>
<evidence type="ECO:0000313" key="3">
    <source>
        <dbReference type="EMBL" id="PWR20881.1"/>
    </source>
</evidence>
<dbReference type="RefSeq" id="WP_109921525.1">
    <property type="nucleotide sequence ID" value="NZ_QGLF01000003.1"/>
</dbReference>
<dbReference type="FunFam" id="3.30.300.130:FF:000001">
    <property type="entry name" value="NFU1 iron-sulfur cluster scaffold"/>
    <property type="match status" value="1"/>
</dbReference>
<dbReference type="Pfam" id="PF08712">
    <property type="entry name" value="Nfu_N"/>
    <property type="match status" value="1"/>
</dbReference>
<evidence type="ECO:0000313" key="4">
    <source>
        <dbReference type="Proteomes" id="UP000246077"/>
    </source>
</evidence>